<evidence type="ECO:0000256" key="3">
    <source>
        <dbReference type="ARBA" id="ARBA00022884"/>
    </source>
</evidence>
<dbReference type="InterPro" id="IPR035926">
    <property type="entry name" value="NusB-like_sf"/>
</dbReference>
<dbReference type="PANTHER" id="PTHR11078">
    <property type="entry name" value="N UTILIZATION SUBSTANCE PROTEIN B-RELATED"/>
    <property type="match status" value="1"/>
</dbReference>
<evidence type="ECO:0000313" key="9">
    <source>
        <dbReference type="Proteomes" id="UP000757890"/>
    </source>
</evidence>
<dbReference type="PANTHER" id="PTHR11078:SF3">
    <property type="entry name" value="ANTITERMINATION NUSB DOMAIN-CONTAINING PROTEIN"/>
    <property type="match status" value="1"/>
</dbReference>
<dbReference type="GO" id="GO:0006353">
    <property type="term" value="P:DNA-templated transcription termination"/>
    <property type="evidence" value="ECO:0007669"/>
    <property type="project" value="UniProtKB-UniRule"/>
</dbReference>
<evidence type="ECO:0000256" key="1">
    <source>
        <dbReference type="ARBA" id="ARBA00005952"/>
    </source>
</evidence>
<feature type="domain" description="NusB/RsmB/TIM44" evidence="7">
    <location>
        <begin position="5"/>
        <end position="127"/>
    </location>
</feature>
<dbReference type="Proteomes" id="UP000757890">
    <property type="component" value="Unassembled WGS sequence"/>
</dbReference>
<dbReference type="GO" id="GO:0031564">
    <property type="term" value="P:transcription antitermination"/>
    <property type="evidence" value="ECO:0007669"/>
    <property type="project" value="UniProtKB-KW"/>
</dbReference>
<gene>
    <name evidence="6 8" type="primary">nusB</name>
    <name evidence="8" type="ORF">HXL70_00170</name>
</gene>
<sequence>MSRSKAREHALKVLYAKEINPNTAEISADISDALSEKGKSFSDFLVEQVQLHRDEIDGEIVRFLKKWSLSQLNIVDKNILRIAIAEFNYTYEDKADRKVIINEAVELAKVYGGENSYRFINGILSAVTGEKNG</sequence>
<dbReference type="InterPro" id="IPR006027">
    <property type="entry name" value="NusB_RsmB_TIM44"/>
</dbReference>
<comment type="caution">
    <text evidence="8">The sequence shown here is derived from an EMBL/GenBank/DDBJ whole genome shotgun (WGS) entry which is preliminary data.</text>
</comment>
<reference evidence="8" key="1">
    <citation type="submission" date="2020-04" db="EMBL/GenBank/DDBJ databases">
        <title>Deep metagenomics examines the oral microbiome during advanced dental caries in children, revealing novel taxa and co-occurrences with host molecules.</title>
        <authorList>
            <person name="Baker J.L."/>
            <person name="Morton J.T."/>
            <person name="Dinis M."/>
            <person name="Alvarez R."/>
            <person name="Tran N.C."/>
            <person name="Knight R."/>
            <person name="Edlund A."/>
        </authorList>
    </citation>
    <scope>NUCLEOTIDE SEQUENCE</scope>
    <source>
        <strain evidence="8">JCVI_32_bin.14</strain>
    </source>
</reference>
<accession>A0A930FNC4</accession>
<dbReference type="NCBIfam" id="TIGR01951">
    <property type="entry name" value="nusB"/>
    <property type="match status" value="1"/>
</dbReference>
<dbReference type="AlphaFoldDB" id="A0A930FNC4"/>
<dbReference type="SUPFAM" id="SSF48013">
    <property type="entry name" value="NusB-like"/>
    <property type="match status" value="1"/>
</dbReference>
<keyword evidence="2 6" id="KW-0889">Transcription antitermination</keyword>
<protein>
    <recommendedName>
        <fullName evidence="6">Transcription antitermination protein NusB</fullName>
    </recommendedName>
    <alternativeName>
        <fullName evidence="6">Antitermination factor NusB</fullName>
    </alternativeName>
</protein>
<dbReference type="GO" id="GO:0005829">
    <property type="term" value="C:cytosol"/>
    <property type="evidence" value="ECO:0007669"/>
    <property type="project" value="TreeGrafter"/>
</dbReference>
<evidence type="ECO:0000256" key="6">
    <source>
        <dbReference type="HAMAP-Rule" id="MF_00073"/>
    </source>
</evidence>
<evidence type="ECO:0000313" key="8">
    <source>
        <dbReference type="EMBL" id="MBF1128459.1"/>
    </source>
</evidence>
<evidence type="ECO:0000256" key="4">
    <source>
        <dbReference type="ARBA" id="ARBA00023015"/>
    </source>
</evidence>
<evidence type="ECO:0000256" key="5">
    <source>
        <dbReference type="ARBA" id="ARBA00023163"/>
    </source>
</evidence>
<organism evidence="8 9">
    <name type="scientific">Dialister invisus</name>
    <dbReference type="NCBI Taxonomy" id="218538"/>
    <lineage>
        <taxon>Bacteria</taxon>
        <taxon>Bacillati</taxon>
        <taxon>Bacillota</taxon>
        <taxon>Negativicutes</taxon>
        <taxon>Veillonellales</taxon>
        <taxon>Veillonellaceae</taxon>
        <taxon>Dialister</taxon>
    </lineage>
</organism>
<evidence type="ECO:0000256" key="2">
    <source>
        <dbReference type="ARBA" id="ARBA00022814"/>
    </source>
</evidence>
<name>A0A930FNC4_9FIRM</name>
<comment type="function">
    <text evidence="6">Involved in transcription antitermination. Required for transcription of ribosomal RNA (rRNA) genes. Binds specifically to the boxA antiterminator sequence of the ribosomal RNA (rrn) operons.</text>
</comment>
<keyword evidence="4 6" id="KW-0805">Transcription regulation</keyword>
<dbReference type="Gene3D" id="1.10.940.10">
    <property type="entry name" value="NusB-like"/>
    <property type="match status" value="1"/>
</dbReference>
<dbReference type="HAMAP" id="MF_00073">
    <property type="entry name" value="NusB"/>
    <property type="match status" value="1"/>
</dbReference>
<proteinExistence type="inferred from homology"/>
<dbReference type="RefSeq" id="WP_227136973.1">
    <property type="nucleotide sequence ID" value="NZ_CATVTA010000001.1"/>
</dbReference>
<dbReference type="InterPro" id="IPR011605">
    <property type="entry name" value="NusB_fam"/>
</dbReference>
<dbReference type="GO" id="GO:0003723">
    <property type="term" value="F:RNA binding"/>
    <property type="evidence" value="ECO:0007669"/>
    <property type="project" value="UniProtKB-UniRule"/>
</dbReference>
<keyword evidence="3 6" id="KW-0694">RNA-binding</keyword>
<keyword evidence="5 6" id="KW-0804">Transcription</keyword>
<comment type="similarity">
    <text evidence="1 6">Belongs to the NusB family.</text>
</comment>
<dbReference type="Pfam" id="PF01029">
    <property type="entry name" value="NusB"/>
    <property type="match status" value="1"/>
</dbReference>
<evidence type="ECO:0000259" key="7">
    <source>
        <dbReference type="Pfam" id="PF01029"/>
    </source>
</evidence>
<dbReference type="EMBL" id="JABZMK010000001">
    <property type="protein sequence ID" value="MBF1128459.1"/>
    <property type="molecule type" value="Genomic_DNA"/>
</dbReference>